<dbReference type="SMART" id="SM00320">
    <property type="entry name" value="WD40"/>
    <property type="match status" value="4"/>
</dbReference>
<name>A0AAV3XYG7_9GAST</name>
<comment type="caution">
    <text evidence="1">The sequence shown here is derived from an EMBL/GenBank/DDBJ whole genome shotgun (WGS) entry which is preliminary data.</text>
</comment>
<evidence type="ECO:0000313" key="2">
    <source>
        <dbReference type="Proteomes" id="UP000735302"/>
    </source>
</evidence>
<dbReference type="InterPro" id="IPR037379">
    <property type="entry name" value="WDR74/Nsa1"/>
</dbReference>
<dbReference type="Pfam" id="PF00400">
    <property type="entry name" value="WD40"/>
    <property type="match status" value="1"/>
</dbReference>
<evidence type="ECO:0000313" key="1">
    <source>
        <dbReference type="EMBL" id="GFN75674.1"/>
    </source>
</evidence>
<dbReference type="AlphaFoldDB" id="A0AAV3XYG7"/>
<keyword evidence="2" id="KW-1185">Reference proteome</keyword>
<dbReference type="PANTHER" id="PTHR16038">
    <property type="entry name" value="NOP SEVEN ASSOCIATED PROTEIN 1"/>
    <property type="match status" value="1"/>
</dbReference>
<dbReference type="InterPro" id="IPR036322">
    <property type="entry name" value="WD40_repeat_dom_sf"/>
</dbReference>
<sequence length="425" mass="47879">MAASVSNMSGTEENQASRIMDLPTINRQAFQHCPYDIYAGCVTGYVKGCHMSSKSHQNLNELNNVSANHEIKSMCWNDFDESVIFTGQRDGSIFRYSITNEDVVPVPIEFSGEMGIFRNIKSHDDLIISAFSKGIVKCNRVTMENSNLESQLYVDIDAGTDLYCMDHNRHFPSSILTGGKENPLKIWDISAPKEPIFSAKNVKNDWLNLTVPVWVTKAEFYFQSDKVITGTAKAHIRLYDPSTPQRRPVIDIESKETSPITALSVRPNSNFQVVAGTGKGSLVLVDLRKKSVVRNYKGVKGGVTDIKFHPVHPYFVTSSVDRHIYCFDPDVPKQAKCSSVYLYSQINCLLFSSLWSPSDTVKLYDKSDVTTENILDKNASSPHNEFDDEEDTDEVWKSLDVVQTKRKHSSSNEALHKLKRKKKKS</sequence>
<organism evidence="1 2">
    <name type="scientific">Plakobranchus ocellatus</name>
    <dbReference type="NCBI Taxonomy" id="259542"/>
    <lineage>
        <taxon>Eukaryota</taxon>
        <taxon>Metazoa</taxon>
        <taxon>Spiralia</taxon>
        <taxon>Lophotrochozoa</taxon>
        <taxon>Mollusca</taxon>
        <taxon>Gastropoda</taxon>
        <taxon>Heterobranchia</taxon>
        <taxon>Euthyneura</taxon>
        <taxon>Panpulmonata</taxon>
        <taxon>Sacoglossa</taxon>
        <taxon>Placobranchoidea</taxon>
        <taxon>Plakobranchidae</taxon>
        <taxon>Plakobranchus</taxon>
    </lineage>
</organism>
<dbReference type="Proteomes" id="UP000735302">
    <property type="component" value="Unassembled WGS sequence"/>
</dbReference>
<dbReference type="PANTHER" id="PTHR16038:SF4">
    <property type="entry name" value="WD REPEAT-CONTAINING PROTEIN 74"/>
    <property type="match status" value="1"/>
</dbReference>
<dbReference type="Gene3D" id="2.130.10.10">
    <property type="entry name" value="YVTN repeat-like/Quinoprotein amine dehydrogenase"/>
    <property type="match status" value="2"/>
</dbReference>
<dbReference type="SUPFAM" id="SSF50978">
    <property type="entry name" value="WD40 repeat-like"/>
    <property type="match status" value="1"/>
</dbReference>
<dbReference type="GO" id="GO:0005730">
    <property type="term" value="C:nucleolus"/>
    <property type="evidence" value="ECO:0007669"/>
    <property type="project" value="InterPro"/>
</dbReference>
<protein>
    <submittedName>
        <fullName evidence="1">WD repeat-containing protein 74-like</fullName>
    </submittedName>
</protein>
<dbReference type="InterPro" id="IPR001680">
    <property type="entry name" value="WD40_rpt"/>
</dbReference>
<dbReference type="EMBL" id="BLXT01000290">
    <property type="protein sequence ID" value="GFN75674.1"/>
    <property type="molecule type" value="Genomic_DNA"/>
</dbReference>
<gene>
    <name evidence="1" type="ORF">PoB_000218000</name>
</gene>
<reference evidence="1 2" key="1">
    <citation type="journal article" date="2021" name="Elife">
        <title>Chloroplast acquisition without the gene transfer in kleptoplastic sea slugs, Plakobranchus ocellatus.</title>
        <authorList>
            <person name="Maeda T."/>
            <person name="Takahashi S."/>
            <person name="Yoshida T."/>
            <person name="Shimamura S."/>
            <person name="Takaki Y."/>
            <person name="Nagai Y."/>
            <person name="Toyoda A."/>
            <person name="Suzuki Y."/>
            <person name="Arimoto A."/>
            <person name="Ishii H."/>
            <person name="Satoh N."/>
            <person name="Nishiyama T."/>
            <person name="Hasebe M."/>
            <person name="Maruyama T."/>
            <person name="Minagawa J."/>
            <person name="Obokata J."/>
            <person name="Shigenobu S."/>
        </authorList>
    </citation>
    <scope>NUCLEOTIDE SEQUENCE [LARGE SCALE GENOMIC DNA]</scope>
</reference>
<accession>A0AAV3XYG7</accession>
<dbReference type="GO" id="GO:0042273">
    <property type="term" value="P:ribosomal large subunit biogenesis"/>
    <property type="evidence" value="ECO:0007669"/>
    <property type="project" value="InterPro"/>
</dbReference>
<proteinExistence type="predicted"/>
<dbReference type="GO" id="GO:0030687">
    <property type="term" value="C:preribosome, large subunit precursor"/>
    <property type="evidence" value="ECO:0007669"/>
    <property type="project" value="TreeGrafter"/>
</dbReference>
<dbReference type="InterPro" id="IPR015943">
    <property type="entry name" value="WD40/YVTN_repeat-like_dom_sf"/>
</dbReference>